<feature type="compositionally biased region" description="Basic and acidic residues" evidence="1">
    <location>
        <begin position="84"/>
        <end position="93"/>
    </location>
</feature>
<accession>A0AAD6VSX8</accession>
<evidence type="ECO:0000256" key="1">
    <source>
        <dbReference type="SAM" id="MobiDB-lite"/>
    </source>
</evidence>
<keyword evidence="3" id="KW-1185">Reference proteome</keyword>
<evidence type="ECO:0000313" key="2">
    <source>
        <dbReference type="EMBL" id="KAJ7220907.1"/>
    </source>
</evidence>
<gene>
    <name evidence="2" type="ORF">GGX14DRAFT_330482</name>
</gene>
<organism evidence="2 3">
    <name type="scientific">Mycena pura</name>
    <dbReference type="NCBI Taxonomy" id="153505"/>
    <lineage>
        <taxon>Eukaryota</taxon>
        <taxon>Fungi</taxon>
        <taxon>Dikarya</taxon>
        <taxon>Basidiomycota</taxon>
        <taxon>Agaricomycotina</taxon>
        <taxon>Agaricomycetes</taxon>
        <taxon>Agaricomycetidae</taxon>
        <taxon>Agaricales</taxon>
        <taxon>Marasmiineae</taxon>
        <taxon>Mycenaceae</taxon>
        <taxon>Mycena</taxon>
    </lineage>
</organism>
<feature type="non-terminal residue" evidence="2">
    <location>
        <position position="156"/>
    </location>
</feature>
<evidence type="ECO:0000313" key="3">
    <source>
        <dbReference type="Proteomes" id="UP001219525"/>
    </source>
</evidence>
<comment type="caution">
    <text evidence="2">The sequence shown here is derived from an EMBL/GenBank/DDBJ whole genome shotgun (WGS) entry which is preliminary data.</text>
</comment>
<proteinExistence type="predicted"/>
<protein>
    <submittedName>
        <fullName evidence="2">Uncharacterized protein</fullName>
    </submittedName>
</protein>
<reference evidence="2" key="1">
    <citation type="submission" date="2023-03" db="EMBL/GenBank/DDBJ databases">
        <title>Massive genome expansion in bonnet fungi (Mycena s.s.) driven by repeated elements and novel gene families across ecological guilds.</title>
        <authorList>
            <consortium name="Lawrence Berkeley National Laboratory"/>
            <person name="Harder C.B."/>
            <person name="Miyauchi S."/>
            <person name="Viragh M."/>
            <person name="Kuo A."/>
            <person name="Thoen E."/>
            <person name="Andreopoulos B."/>
            <person name="Lu D."/>
            <person name="Skrede I."/>
            <person name="Drula E."/>
            <person name="Henrissat B."/>
            <person name="Morin E."/>
            <person name="Kohler A."/>
            <person name="Barry K."/>
            <person name="LaButti K."/>
            <person name="Morin E."/>
            <person name="Salamov A."/>
            <person name="Lipzen A."/>
            <person name="Mereny Z."/>
            <person name="Hegedus B."/>
            <person name="Baldrian P."/>
            <person name="Stursova M."/>
            <person name="Weitz H."/>
            <person name="Taylor A."/>
            <person name="Grigoriev I.V."/>
            <person name="Nagy L.G."/>
            <person name="Martin F."/>
            <person name="Kauserud H."/>
        </authorList>
    </citation>
    <scope>NUCLEOTIDE SEQUENCE</scope>
    <source>
        <strain evidence="2">9144</strain>
    </source>
</reference>
<sequence>GISGYLRQEFRELELLNEVTKLRYLKELPSSVCGVNRRDVLRTFLDFKGMNHEPAGLHEAIRKKPGENSFPLPIEPPVKWSLVGKDEPADLKGDSSSAKKRAASPSGEHPTQKRIRPNLLSSPLHLIWDASNWSCAYDSLFCALFDIWKSDQCDWT</sequence>
<name>A0AAD6VSX8_9AGAR</name>
<feature type="region of interest" description="Disordered" evidence="1">
    <location>
        <begin position="84"/>
        <end position="115"/>
    </location>
</feature>
<dbReference type="EMBL" id="JARJCW010000009">
    <property type="protein sequence ID" value="KAJ7220907.1"/>
    <property type="molecule type" value="Genomic_DNA"/>
</dbReference>
<dbReference type="Proteomes" id="UP001219525">
    <property type="component" value="Unassembled WGS sequence"/>
</dbReference>
<feature type="non-terminal residue" evidence="2">
    <location>
        <position position="1"/>
    </location>
</feature>
<dbReference type="AlphaFoldDB" id="A0AAD6VSX8"/>